<sequence>MRLCSDAYTNCFSSSFSFNQSYFVFPIPRRPMRSTTPVATFACHKISVWNMFKAFRSARTLHAARTAAKVIGRS</sequence>
<feature type="non-terminal residue" evidence="1">
    <location>
        <position position="74"/>
    </location>
</feature>
<reference evidence="2" key="1">
    <citation type="submission" date="2021-01" db="EMBL/GenBank/DDBJ databases">
        <title>Caligus Genome Assembly.</title>
        <authorList>
            <person name="Gallardo-Escarate C."/>
        </authorList>
    </citation>
    <scope>NUCLEOTIDE SEQUENCE [LARGE SCALE GENOMIC DNA]</scope>
</reference>
<dbReference type="EMBL" id="CP045898">
    <property type="protein sequence ID" value="QQP40297.1"/>
    <property type="molecule type" value="Genomic_DNA"/>
</dbReference>
<dbReference type="AlphaFoldDB" id="A0A7T8GYZ1"/>
<proteinExistence type="predicted"/>
<name>A0A7T8GYZ1_CALRO</name>
<evidence type="ECO:0000313" key="1">
    <source>
        <dbReference type="EMBL" id="QQP40297.1"/>
    </source>
</evidence>
<evidence type="ECO:0000313" key="2">
    <source>
        <dbReference type="Proteomes" id="UP000595437"/>
    </source>
</evidence>
<gene>
    <name evidence="1" type="ORF">FKW44_014296</name>
</gene>
<protein>
    <submittedName>
        <fullName evidence="1">Uncharacterized protein</fullName>
    </submittedName>
</protein>
<keyword evidence="2" id="KW-1185">Reference proteome</keyword>
<organism evidence="1 2">
    <name type="scientific">Caligus rogercresseyi</name>
    <name type="common">Sea louse</name>
    <dbReference type="NCBI Taxonomy" id="217165"/>
    <lineage>
        <taxon>Eukaryota</taxon>
        <taxon>Metazoa</taxon>
        <taxon>Ecdysozoa</taxon>
        <taxon>Arthropoda</taxon>
        <taxon>Crustacea</taxon>
        <taxon>Multicrustacea</taxon>
        <taxon>Hexanauplia</taxon>
        <taxon>Copepoda</taxon>
        <taxon>Siphonostomatoida</taxon>
        <taxon>Caligidae</taxon>
        <taxon>Caligus</taxon>
    </lineage>
</organism>
<dbReference type="Proteomes" id="UP000595437">
    <property type="component" value="Chromosome 9"/>
</dbReference>
<accession>A0A7T8GYZ1</accession>